<dbReference type="RefSeq" id="WP_318952693.1">
    <property type="nucleotide sequence ID" value="NZ_CP137555.1"/>
</dbReference>
<sequence>MEIGIRRIYVKLACALSLAGFSAVTLAQGDEVIDEIISPDLERREIHEAKIDSEDFEFTVYLGGVLSMEDFGTNRMIGGSLAYHISEDFFMEAGYAQSELGLSSYERLSGSAPLLTDDERDLSMYNLSLAWNFLPGEIFILDRWALNSNLYLIGGIGNTSFADEEYFTYNVGVGIRMLAQDWLALRFDVRDHILEHEIFGEPQNANNISAQMGVSIYF</sequence>
<gene>
    <name evidence="2" type="ORF">R5R33_10705</name>
</gene>
<dbReference type="EMBL" id="CP137555">
    <property type="protein sequence ID" value="WOX04215.1"/>
    <property type="molecule type" value="Genomic_DNA"/>
</dbReference>
<evidence type="ECO:0000313" key="2">
    <source>
        <dbReference type="EMBL" id="WOX04215.1"/>
    </source>
</evidence>
<keyword evidence="3" id="KW-1185">Reference proteome</keyword>
<dbReference type="InterPro" id="IPR030820">
    <property type="entry name" value="OMP_myx_plus_Proteobacteria"/>
</dbReference>
<accession>A0AAU0MVK5</accession>
<evidence type="ECO:0000313" key="3">
    <source>
        <dbReference type="Proteomes" id="UP001302477"/>
    </source>
</evidence>
<organism evidence="2 3">
    <name type="scientific">Microbulbifer pacificus</name>
    <dbReference type="NCBI Taxonomy" id="407164"/>
    <lineage>
        <taxon>Bacteria</taxon>
        <taxon>Pseudomonadati</taxon>
        <taxon>Pseudomonadota</taxon>
        <taxon>Gammaproteobacteria</taxon>
        <taxon>Cellvibrionales</taxon>
        <taxon>Microbulbiferaceae</taxon>
        <taxon>Microbulbifer</taxon>
    </lineage>
</organism>
<dbReference type="AlphaFoldDB" id="A0AAU0MVK5"/>
<dbReference type="KEGG" id="mpaf:R5R33_10705"/>
<feature type="signal peptide" evidence="1">
    <location>
        <begin position="1"/>
        <end position="27"/>
    </location>
</feature>
<dbReference type="SUPFAM" id="SSF56925">
    <property type="entry name" value="OMPA-like"/>
    <property type="match status" value="1"/>
</dbReference>
<proteinExistence type="predicted"/>
<evidence type="ECO:0000256" key="1">
    <source>
        <dbReference type="SAM" id="SignalP"/>
    </source>
</evidence>
<dbReference type="Proteomes" id="UP001302477">
    <property type="component" value="Chromosome"/>
</dbReference>
<reference evidence="2 3" key="1">
    <citation type="submission" date="2023-10" db="EMBL/GenBank/DDBJ databases">
        <title>Description of Microbulbifer bruguierae sp. nov., isolated from the sediments of mangrove plant Bruguiera sexangula and comparative genomic analyses of the genus Microbulbifer.</title>
        <authorList>
            <person name="Long M."/>
        </authorList>
    </citation>
    <scope>NUCLEOTIDE SEQUENCE [LARGE SCALE GENOMIC DNA]</scope>
    <source>
        <strain evidence="2 3">SPO729</strain>
    </source>
</reference>
<dbReference type="NCBIfam" id="TIGR04565">
    <property type="entry name" value="OMP_myx_plus"/>
    <property type="match status" value="1"/>
</dbReference>
<protein>
    <submittedName>
        <fullName evidence="2">Outer membrane beta-barrel domain-containing protein</fullName>
    </submittedName>
</protein>
<name>A0AAU0MVK5_9GAMM</name>
<dbReference type="Gene3D" id="2.40.160.20">
    <property type="match status" value="1"/>
</dbReference>
<dbReference type="InterPro" id="IPR011250">
    <property type="entry name" value="OMP/PagP_B-barrel"/>
</dbReference>
<keyword evidence="1" id="KW-0732">Signal</keyword>
<feature type="chain" id="PRO_5043894158" evidence="1">
    <location>
        <begin position="28"/>
        <end position="218"/>
    </location>
</feature>